<sequence>MASSFPATFSTSTTSSLESLFPSQHRGTAVSLPALLQPLPEMEEELGRARPRRDHRSLTPTRPTRPPSTRTSSGDDESCTFRSESGLANPAAARKPNELAVVEAELKEEEEGEGEEIEDEEQFRRHSKDDEQLFRSGRRRSI</sequence>
<protein>
    <submittedName>
        <fullName evidence="2">(northern house mosquito) hypothetical protein</fullName>
    </submittedName>
</protein>
<feature type="region of interest" description="Disordered" evidence="1">
    <location>
        <begin position="1"/>
        <end position="142"/>
    </location>
</feature>
<dbReference type="EMBL" id="HBUE01140922">
    <property type="protein sequence ID" value="CAG6500689.1"/>
    <property type="molecule type" value="Transcribed_RNA"/>
</dbReference>
<feature type="compositionally biased region" description="Basic and acidic residues" evidence="1">
    <location>
        <begin position="122"/>
        <end position="133"/>
    </location>
</feature>
<dbReference type="EMBL" id="HBUE01140923">
    <property type="protein sequence ID" value="CAG6500691.1"/>
    <property type="molecule type" value="Transcribed_RNA"/>
</dbReference>
<proteinExistence type="predicted"/>
<dbReference type="EMBL" id="HBUE01166277">
    <property type="protein sequence ID" value="CAG6512769.1"/>
    <property type="molecule type" value="Transcribed_RNA"/>
</dbReference>
<dbReference type="EMBL" id="HBUE01271591">
    <property type="protein sequence ID" value="CAG6564230.1"/>
    <property type="molecule type" value="Transcribed_RNA"/>
</dbReference>
<accession>A0A8D8NGD5</accession>
<dbReference type="EMBL" id="HBUE01166280">
    <property type="protein sequence ID" value="CAG6512773.1"/>
    <property type="molecule type" value="Transcribed_RNA"/>
</dbReference>
<evidence type="ECO:0000313" key="2">
    <source>
        <dbReference type="EMBL" id="CAG6564234.1"/>
    </source>
</evidence>
<dbReference type="AlphaFoldDB" id="A0A8D8NGD5"/>
<feature type="compositionally biased region" description="Low complexity" evidence="1">
    <location>
        <begin position="1"/>
        <end position="23"/>
    </location>
</feature>
<name>A0A8D8NGD5_CULPI</name>
<evidence type="ECO:0000256" key="1">
    <source>
        <dbReference type="SAM" id="MobiDB-lite"/>
    </source>
</evidence>
<feature type="compositionally biased region" description="Acidic residues" evidence="1">
    <location>
        <begin position="106"/>
        <end position="121"/>
    </location>
</feature>
<dbReference type="EMBL" id="HBUE01271594">
    <property type="protein sequence ID" value="CAG6564234.1"/>
    <property type="molecule type" value="Transcribed_RNA"/>
</dbReference>
<organism evidence="2">
    <name type="scientific">Culex pipiens</name>
    <name type="common">House mosquito</name>
    <dbReference type="NCBI Taxonomy" id="7175"/>
    <lineage>
        <taxon>Eukaryota</taxon>
        <taxon>Metazoa</taxon>
        <taxon>Ecdysozoa</taxon>
        <taxon>Arthropoda</taxon>
        <taxon>Hexapoda</taxon>
        <taxon>Insecta</taxon>
        <taxon>Pterygota</taxon>
        <taxon>Neoptera</taxon>
        <taxon>Endopterygota</taxon>
        <taxon>Diptera</taxon>
        <taxon>Nematocera</taxon>
        <taxon>Culicoidea</taxon>
        <taxon>Culicidae</taxon>
        <taxon>Culicinae</taxon>
        <taxon>Culicini</taxon>
        <taxon>Culex</taxon>
        <taxon>Culex</taxon>
    </lineage>
</organism>
<feature type="compositionally biased region" description="Low complexity" evidence="1">
    <location>
        <begin position="58"/>
        <end position="72"/>
    </location>
</feature>
<reference evidence="2" key="1">
    <citation type="submission" date="2021-05" db="EMBL/GenBank/DDBJ databases">
        <authorList>
            <person name="Alioto T."/>
            <person name="Alioto T."/>
            <person name="Gomez Garrido J."/>
        </authorList>
    </citation>
    <scope>NUCLEOTIDE SEQUENCE</scope>
</reference>